<dbReference type="EMBL" id="KZ502845">
    <property type="protein sequence ID" value="PKU71967.1"/>
    <property type="molecule type" value="Genomic_DNA"/>
</dbReference>
<name>A0A2I0W8I1_9ASPA</name>
<accession>A0A2I0W8I1</accession>
<proteinExistence type="predicted"/>
<dbReference type="AlphaFoldDB" id="A0A2I0W8I1"/>
<organism evidence="1 2">
    <name type="scientific">Dendrobium catenatum</name>
    <dbReference type="NCBI Taxonomy" id="906689"/>
    <lineage>
        <taxon>Eukaryota</taxon>
        <taxon>Viridiplantae</taxon>
        <taxon>Streptophyta</taxon>
        <taxon>Embryophyta</taxon>
        <taxon>Tracheophyta</taxon>
        <taxon>Spermatophyta</taxon>
        <taxon>Magnoliopsida</taxon>
        <taxon>Liliopsida</taxon>
        <taxon>Asparagales</taxon>
        <taxon>Orchidaceae</taxon>
        <taxon>Epidendroideae</taxon>
        <taxon>Malaxideae</taxon>
        <taxon>Dendrobiinae</taxon>
        <taxon>Dendrobium</taxon>
    </lineage>
</organism>
<dbReference type="Proteomes" id="UP000233837">
    <property type="component" value="Unassembled WGS sequence"/>
</dbReference>
<reference evidence="1 2" key="1">
    <citation type="journal article" date="2016" name="Sci. Rep.">
        <title>The Dendrobium catenatum Lindl. genome sequence provides insights into polysaccharide synthase, floral development and adaptive evolution.</title>
        <authorList>
            <person name="Zhang G.Q."/>
            <person name="Xu Q."/>
            <person name="Bian C."/>
            <person name="Tsai W.C."/>
            <person name="Yeh C.M."/>
            <person name="Liu K.W."/>
            <person name="Yoshida K."/>
            <person name="Zhang L.S."/>
            <person name="Chang S.B."/>
            <person name="Chen F."/>
            <person name="Shi Y."/>
            <person name="Su Y.Y."/>
            <person name="Zhang Y.Q."/>
            <person name="Chen L.J."/>
            <person name="Yin Y."/>
            <person name="Lin M."/>
            <person name="Huang H."/>
            <person name="Deng H."/>
            <person name="Wang Z.W."/>
            <person name="Zhu S.L."/>
            <person name="Zhao X."/>
            <person name="Deng C."/>
            <person name="Niu S.C."/>
            <person name="Huang J."/>
            <person name="Wang M."/>
            <person name="Liu G.H."/>
            <person name="Yang H.J."/>
            <person name="Xiao X.J."/>
            <person name="Hsiao Y.Y."/>
            <person name="Wu W.L."/>
            <person name="Chen Y.Y."/>
            <person name="Mitsuda N."/>
            <person name="Ohme-Takagi M."/>
            <person name="Luo Y.B."/>
            <person name="Van de Peer Y."/>
            <person name="Liu Z.J."/>
        </authorList>
    </citation>
    <scope>NUCLEOTIDE SEQUENCE [LARGE SCALE GENOMIC DNA]</scope>
    <source>
        <tissue evidence="1">The whole plant</tissue>
    </source>
</reference>
<protein>
    <submittedName>
        <fullName evidence="1">Uncharacterized protein</fullName>
    </submittedName>
</protein>
<reference evidence="1 2" key="2">
    <citation type="journal article" date="2017" name="Nature">
        <title>The Apostasia genome and the evolution of orchids.</title>
        <authorList>
            <person name="Zhang G.Q."/>
            <person name="Liu K.W."/>
            <person name="Li Z."/>
            <person name="Lohaus R."/>
            <person name="Hsiao Y.Y."/>
            <person name="Niu S.C."/>
            <person name="Wang J.Y."/>
            <person name="Lin Y.C."/>
            <person name="Xu Q."/>
            <person name="Chen L.J."/>
            <person name="Yoshida K."/>
            <person name="Fujiwara S."/>
            <person name="Wang Z.W."/>
            <person name="Zhang Y.Q."/>
            <person name="Mitsuda N."/>
            <person name="Wang M."/>
            <person name="Liu G.H."/>
            <person name="Pecoraro L."/>
            <person name="Huang H.X."/>
            <person name="Xiao X.J."/>
            <person name="Lin M."/>
            <person name="Wu X.Y."/>
            <person name="Wu W.L."/>
            <person name="Chen Y.Y."/>
            <person name="Chang S.B."/>
            <person name="Sakamoto S."/>
            <person name="Ohme-Takagi M."/>
            <person name="Yagi M."/>
            <person name="Zeng S.J."/>
            <person name="Shen C.Y."/>
            <person name="Yeh C.M."/>
            <person name="Luo Y.B."/>
            <person name="Tsai W.C."/>
            <person name="Van de Peer Y."/>
            <person name="Liu Z.J."/>
        </authorList>
    </citation>
    <scope>NUCLEOTIDE SEQUENCE [LARGE SCALE GENOMIC DNA]</scope>
    <source>
        <tissue evidence="1">The whole plant</tissue>
    </source>
</reference>
<evidence type="ECO:0000313" key="1">
    <source>
        <dbReference type="EMBL" id="PKU71967.1"/>
    </source>
</evidence>
<gene>
    <name evidence="1" type="ORF">MA16_Dca007331</name>
</gene>
<sequence>MRSFNSCERISSQHWHNGRRTFSLRIHHGLKMFNSNIFKQRFIFLHILSHDKMMNLSIQFLEFVIPGYPNEKENSSLEGEVIGATLGPLRRGNRLLFNRFEHDLDGGMGFANVTWCCGQKLAFFSCVQKRILTCYPNDQSMVTGIHLENVKRDIGNNLKEFGVKGLKL</sequence>
<evidence type="ECO:0000313" key="2">
    <source>
        <dbReference type="Proteomes" id="UP000233837"/>
    </source>
</evidence>
<keyword evidence="2" id="KW-1185">Reference proteome</keyword>